<dbReference type="AlphaFoldDB" id="F9Y912"/>
<keyword evidence="6" id="KW-1133">Transmembrane helix</keyword>
<dbReference type="HOGENOM" id="CLU_699894_0_0_5"/>
<feature type="region of interest" description="Disordered" evidence="5">
    <location>
        <begin position="1"/>
        <end position="78"/>
    </location>
</feature>
<protein>
    <submittedName>
        <fullName evidence="8">Cytochrome c oxidase subunit II</fullName>
        <ecNumber evidence="8">1.9.3.1</ecNumber>
    </submittedName>
</protein>
<dbReference type="Pfam" id="PF00116">
    <property type="entry name" value="COX2"/>
    <property type="match status" value="1"/>
</dbReference>
<dbReference type="PATRIC" id="fig|759362.5.peg.242"/>
<dbReference type="InterPro" id="IPR045187">
    <property type="entry name" value="CcO_II"/>
</dbReference>
<dbReference type="SUPFAM" id="SSF49503">
    <property type="entry name" value="Cupredoxins"/>
    <property type="match status" value="1"/>
</dbReference>
<evidence type="ECO:0000256" key="1">
    <source>
        <dbReference type="ARBA" id="ARBA00004370"/>
    </source>
</evidence>
<dbReference type="GO" id="GO:0016491">
    <property type="term" value="F:oxidoreductase activity"/>
    <property type="evidence" value="ECO:0007669"/>
    <property type="project" value="UniProtKB-KW"/>
</dbReference>
<dbReference type="PROSITE" id="PS50857">
    <property type="entry name" value="COX2_CUA"/>
    <property type="match status" value="1"/>
</dbReference>
<evidence type="ECO:0000313" key="9">
    <source>
        <dbReference type="Proteomes" id="UP000000692"/>
    </source>
</evidence>
<dbReference type="KEGG" id="kvl:KVU_0229"/>
<feature type="transmembrane region" description="Helical" evidence="6">
    <location>
        <begin position="115"/>
        <end position="134"/>
    </location>
</feature>
<keyword evidence="6" id="KW-0812">Transmembrane</keyword>
<evidence type="ECO:0000313" key="8">
    <source>
        <dbReference type="EMBL" id="AEM40068.1"/>
    </source>
</evidence>
<evidence type="ECO:0000256" key="6">
    <source>
        <dbReference type="SAM" id="Phobius"/>
    </source>
</evidence>
<evidence type="ECO:0000256" key="4">
    <source>
        <dbReference type="ARBA" id="ARBA00047816"/>
    </source>
</evidence>
<evidence type="ECO:0000259" key="7">
    <source>
        <dbReference type="PROSITE" id="PS50857"/>
    </source>
</evidence>
<evidence type="ECO:0000256" key="5">
    <source>
        <dbReference type="SAM" id="MobiDB-lite"/>
    </source>
</evidence>
<sequence length="335" mass="36600">MRPAGGADADAGHQQQLGRACDAGQYTHDETRARRPQRNARPKGIARPPIGEIRAQGADAQRDRKSDHHRMDRVPRDGDPAFGHMKAFMFGNRIAQAFAWHRWLPHLMRHRMKPAAWLMVPLLAGCSGPLSALAPEGPAAAQIAMLWWGMLIGAAVITLFVLALVWRAFAAPPGEASERLWIKGFGIYLSLAILTVTVGAGIWVGERLQPRPADRPVTVIATGSQWQWRFVQTAPGGAQVETLNRLHIPAGQPVDVLIRTDDVIHSFWVPRLAGKMDAMPGRTNILRIAADRPGLYSGRSAEFSGVGYAAMTFDVLVYDPAAPPAFTDRDQEAAP</sequence>
<keyword evidence="9" id="KW-1185">Reference proteome</keyword>
<comment type="catalytic activity">
    <reaction evidence="4">
        <text>4 Fe(II)-[cytochrome c] + O2 + 8 H(+)(in) = 4 Fe(III)-[cytochrome c] + 2 H2O + 4 H(+)(out)</text>
        <dbReference type="Rhea" id="RHEA:11436"/>
        <dbReference type="Rhea" id="RHEA-COMP:10350"/>
        <dbReference type="Rhea" id="RHEA-COMP:14399"/>
        <dbReference type="ChEBI" id="CHEBI:15377"/>
        <dbReference type="ChEBI" id="CHEBI:15378"/>
        <dbReference type="ChEBI" id="CHEBI:15379"/>
        <dbReference type="ChEBI" id="CHEBI:29033"/>
        <dbReference type="ChEBI" id="CHEBI:29034"/>
        <dbReference type="EC" id="7.1.1.9"/>
    </reaction>
</comment>
<feature type="transmembrane region" description="Helical" evidence="6">
    <location>
        <begin position="181"/>
        <end position="204"/>
    </location>
</feature>
<feature type="domain" description="Cytochrome oxidase subunit II copper A binding" evidence="7">
    <location>
        <begin position="214"/>
        <end position="332"/>
    </location>
</feature>
<accession>F9Y912</accession>
<comment type="similarity">
    <text evidence="2">Belongs to the cytochrome c oxidase subunit 2 family.</text>
</comment>
<dbReference type="InterPro" id="IPR008972">
    <property type="entry name" value="Cupredoxin"/>
</dbReference>
<dbReference type="eggNOG" id="COG1622">
    <property type="taxonomic scope" value="Bacteria"/>
</dbReference>
<dbReference type="InterPro" id="IPR002429">
    <property type="entry name" value="CcO_II-like_C"/>
</dbReference>
<dbReference type="GO" id="GO:0042773">
    <property type="term" value="P:ATP synthesis coupled electron transport"/>
    <property type="evidence" value="ECO:0007669"/>
    <property type="project" value="TreeGrafter"/>
</dbReference>
<feature type="compositionally biased region" description="Basic and acidic residues" evidence="5">
    <location>
        <begin position="60"/>
        <end position="78"/>
    </location>
</feature>
<dbReference type="Gene3D" id="2.60.40.420">
    <property type="entry name" value="Cupredoxins - blue copper proteins"/>
    <property type="match status" value="1"/>
</dbReference>
<reference evidence="8 9" key="1">
    <citation type="journal article" date="2011" name="J. Bacteriol.">
        <title>Complete genome sequence of the industrial strain Ketogulonicigenium vulgare WSH-001.</title>
        <authorList>
            <person name="Liu L."/>
            <person name="Li Y."/>
            <person name="Zhang J."/>
            <person name="Zhou Z."/>
            <person name="Liu J."/>
            <person name="Li X."/>
            <person name="Zhou J."/>
            <person name="Du G."/>
            <person name="Wang L."/>
            <person name="Chen J."/>
        </authorList>
    </citation>
    <scope>NUCLEOTIDE SEQUENCE [LARGE SCALE GENOMIC DNA]</scope>
    <source>
        <strain evidence="8 9">WSH-001</strain>
    </source>
</reference>
<keyword evidence="3 6" id="KW-0472">Membrane</keyword>
<gene>
    <name evidence="8" type="primary">qoxB</name>
    <name evidence="8" type="ordered locus">KVU_0229</name>
</gene>
<organism evidence="8 9">
    <name type="scientific">Ketogulonicigenium vulgare (strain WSH-001)</name>
    <dbReference type="NCBI Taxonomy" id="759362"/>
    <lineage>
        <taxon>Bacteria</taxon>
        <taxon>Pseudomonadati</taxon>
        <taxon>Pseudomonadota</taxon>
        <taxon>Alphaproteobacteria</taxon>
        <taxon>Rhodobacterales</taxon>
        <taxon>Roseobacteraceae</taxon>
        <taxon>Ketogulonicigenium</taxon>
    </lineage>
</organism>
<dbReference type="EC" id="1.9.3.1" evidence="8"/>
<dbReference type="GO" id="GO:0005507">
    <property type="term" value="F:copper ion binding"/>
    <property type="evidence" value="ECO:0007669"/>
    <property type="project" value="InterPro"/>
</dbReference>
<dbReference type="PANTHER" id="PTHR22888:SF9">
    <property type="entry name" value="CYTOCHROME C OXIDASE SUBUNIT 2"/>
    <property type="match status" value="1"/>
</dbReference>
<dbReference type="GO" id="GO:0004129">
    <property type="term" value="F:cytochrome-c oxidase activity"/>
    <property type="evidence" value="ECO:0007669"/>
    <property type="project" value="UniProtKB-EC"/>
</dbReference>
<dbReference type="PANTHER" id="PTHR22888">
    <property type="entry name" value="CYTOCHROME C OXIDASE, SUBUNIT II"/>
    <property type="match status" value="1"/>
</dbReference>
<feature type="transmembrane region" description="Helical" evidence="6">
    <location>
        <begin position="146"/>
        <end position="169"/>
    </location>
</feature>
<keyword evidence="8" id="KW-0560">Oxidoreductase</keyword>
<dbReference type="EMBL" id="CP002018">
    <property type="protein sequence ID" value="AEM40068.1"/>
    <property type="molecule type" value="Genomic_DNA"/>
</dbReference>
<evidence type="ECO:0000256" key="2">
    <source>
        <dbReference type="ARBA" id="ARBA00007866"/>
    </source>
</evidence>
<evidence type="ECO:0000256" key="3">
    <source>
        <dbReference type="ARBA" id="ARBA00023136"/>
    </source>
</evidence>
<dbReference type="GO" id="GO:0016020">
    <property type="term" value="C:membrane"/>
    <property type="evidence" value="ECO:0007669"/>
    <property type="project" value="UniProtKB-SubCell"/>
</dbReference>
<dbReference type="OrthoDB" id="9781261at2"/>
<name>F9Y912_KETVW</name>
<comment type="subcellular location">
    <subcellularLocation>
        <location evidence="1">Membrane</location>
    </subcellularLocation>
</comment>
<proteinExistence type="inferred from homology"/>
<dbReference type="Proteomes" id="UP000000692">
    <property type="component" value="Chromosome"/>
</dbReference>